<proteinExistence type="predicted"/>
<comment type="caution">
    <text evidence="1">The sequence shown here is derived from an EMBL/GenBank/DDBJ whole genome shotgun (WGS) entry which is preliminary data.</text>
</comment>
<name>A0A2W4QQX5_9GAMM</name>
<gene>
    <name evidence="1" type="ORF">DM484_24215</name>
</gene>
<evidence type="ECO:0000313" key="2">
    <source>
        <dbReference type="Proteomes" id="UP000249396"/>
    </source>
</evidence>
<protein>
    <recommendedName>
        <fullName evidence="3">RloB domain-containing protein</fullName>
    </recommendedName>
</protein>
<accession>A0A2W4QQX5</accession>
<organism evidence="1 2">
    <name type="scientific">Candidatus Methylumidiphilus alinenensis</name>
    <dbReference type="NCBI Taxonomy" id="2202197"/>
    <lineage>
        <taxon>Bacteria</taxon>
        <taxon>Pseudomonadati</taxon>
        <taxon>Pseudomonadota</taxon>
        <taxon>Gammaproteobacteria</taxon>
        <taxon>Methylococcales</taxon>
        <taxon>Candidatus Methylumidiphilus</taxon>
    </lineage>
</organism>
<reference evidence="1 2" key="1">
    <citation type="journal article" date="2018" name="Aquat. Microb. Ecol.">
        <title>Gammaproteobacterial methanotrophs dominate.</title>
        <authorList>
            <person name="Rissanen A.J."/>
            <person name="Saarenheimo J."/>
            <person name="Tiirola M."/>
            <person name="Peura S."/>
            <person name="Aalto S.L."/>
            <person name="Karvinen A."/>
            <person name="Nykanen H."/>
        </authorList>
    </citation>
    <scope>NUCLEOTIDE SEQUENCE [LARGE SCALE GENOMIC DNA]</scope>
    <source>
        <strain evidence="1">AMbin10</strain>
    </source>
</reference>
<dbReference type="AlphaFoldDB" id="A0A2W4QQX5"/>
<dbReference type="Proteomes" id="UP000249396">
    <property type="component" value="Unassembled WGS sequence"/>
</dbReference>
<sequence>MATTRKPQSLVRHLPSRSPRLIIIAAENKYAEKQYFEEILEGYTRAIIKVLPTEDSKSSPQHVIDRLHDFISQYQEEGASFGVSDEFWLMVDVDRWHKLEEVAKKAIESGYKLAISKPCFEVWLLCHYDDAFQNNISYCGHIEDLLSKKLGVNYKKCLRPSDIPYFRDNIEAAIKRSIQLDINPQHLWPQQTGTHVYKVVQSIMNLKYSKS</sequence>
<dbReference type="EMBL" id="QJPH01000479">
    <property type="protein sequence ID" value="PZN72639.1"/>
    <property type="molecule type" value="Genomic_DNA"/>
</dbReference>
<dbReference type="InterPro" id="IPR025591">
    <property type="entry name" value="RloB"/>
</dbReference>
<evidence type="ECO:0008006" key="3">
    <source>
        <dbReference type="Google" id="ProtNLM"/>
    </source>
</evidence>
<evidence type="ECO:0000313" key="1">
    <source>
        <dbReference type="EMBL" id="PZN72639.1"/>
    </source>
</evidence>
<dbReference type="Pfam" id="PF13707">
    <property type="entry name" value="RloB"/>
    <property type="match status" value="1"/>
</dbReference>